<evidence type="ECO:0000256" key="1">
    <source>
        <dbReference type="ARBA" id="ARBA00022801"/>
    </source>
</evidence>
<dbReference type="PANTHER" id="PTHR43329">
    <property type="entry name" value="EPOXIDE HYDROLASE"/>
    <property type="match status" value="1"/>
</dbReference>
<dbReference type="InterPro" id="IPR000073">
    <property type="entry name" value="AB_hydrolase_1"/>
</dbReference>
<dbReference type="GO" id="GO:0016787">
    <property type="term" value="F:hydrolase activity"/>
    <property type="evidence" value="ECO:0007669"/>
    <property type="project" value="UniProtKB-KW"/>
</dbReference>
<keyword evidence="4" id="KW-1185">Reference proteome</keyword>
<dbReference type="InterPro" id="IPR000639">
    <property type="entry name" value="Epox_hydrolase-like"/>
</dbReference>
<accession>A0ABT8KHB3</accession>
<proteinExistence type="predicted"/>
<dbReference type="PRINTS" id="PR00412">
    <property type="entry name" value="EPOXHYDRLASE"/>
</dbReference>
<dbReference type="EMBL" id="JAROCF010000001">
    <property type="protein sequence ID" value="MDN4616378.1"/>
    <property type="molecule type" value="Genomic_DNA"/>
</dbReference>
<dbReference type="SUPFAM" id="SSF53474">
    <property type="entry name" value="alpha/beta-Hydrolases"/>
    <property type="match status" value="1"/>
</dbReference>
<dbReference type="RefSeq" id="WP_301209557.1">
    <property type="nucleotide sequence ID" value="NZ_JAROCF010000001.1"/>
</dbReference>
<evidence type="ECO:0000313" key="4">
    <source>
        <dbReference type="Proteomes" id="UP001174208"/>
    </source>
</evidence>
<dbReference type="Pfam" id="PF00561">
    <property type="entry name" value="Abhydrolase_1"/>
    <property type="match status" value="1"/>
</dbReference>
<dbReference type="Proteomes" id="UP001174208">
    <property type="component" value="Unassembled WGS sequence"/>
</dbReference>
<comment type="caution">
    <text evidence="3">The sequence shown here is derived from an EMBL/GenBank/DDBJ whole genome shotgun (WGS) entry which is preliminary data.</text>
</comment>
<organism evidence="3 4">
    <name type="scientific">Leifsonia williamsii</name>
    <dbReference type="NCBI Taxonomy" id="3035919"/>
    <lineage>
        <taxon>Bacteria</taxon>
        <taxon>Bacillati</taxon>
        <taxon>Actinomycetota</taxon>
        <taxon>Actinomycetes</taxon>
        <taxon>Micrococcales</taxon>
        <taxon>Microbacteriaceae</taxon>
        <taxon>Leifsonia</taxon>
    </lineage>
</organism>
<gene>
    <name evidence="3" type="ORF">P5G50_18165</name>
</gene>
<protein>
    <submittedName>
        <fullName evidence="3">Alpha/beta hydrolase</fullName>
    </submittedName>
</protein>
<feature type="domain" description="AB hydrolase-1" evidence="2">
    <location>
        <begin position="48"/>
        <end position="282"/>
    </location>
</feature>
<evidence type="ECO:0000313" key="3">
    <source>
        <dbReference type="EMBL" id="MDN4616378.1"/>
    </source>
</evidence>
<dbReference type="InterPro" id="IPR029058">
    <property type="entry name" value="AB_hydrolase_fold"/>
</dbReference>
<keyword evidence="1 3" id="KW-0378">Hydrolase</keyword>
<evidence type="ECO:0000259" key="2">
    <source>
        <dbReference type="Pfam" id="PF00561"/>
    </source>
</evidence>
<name>A0ABT8KHB3_9MICO</name>
<dbReference type="Gene3D" id="3.40.50.1820">
    <property type="entry name" value="alpha/beta hydrolase"/>
    <property type="match status" value="1"/>
</dbReference>
<reference evidence="3" key="1">
    <citation type="submission" date="2023-06" db="EMBL/GenBank/DDBJ databases">
        <title>MT1 and MT2 Draft Genomes of Novel Species.</title>
        <authorList>
            <person name="Venkateswaran K."/>
        </authorList>
    </citation>
    <scope>NUCLEOTIDE SEQUENCE</scope>
    <source>
        <strain evidence="3">F6_8S_P_1B</strain>
    </source>
</reference>
<dbReference type="PRINTS" id="PR00111">
    <property type="entry name" value="ABHYDROLASE"/>
</dbReference>
<sequence>MSTPRVLEVSAESAAWVPPLPSAPGFEHLVVETPGLRSHVAVVGAGDPVVLLHGFPAHWWQWRDIAPALARAGHRVLCPDLRGTGWTEAGDPRIERESHERDLLALLDALGIERAHLLAHDLGAIGANQLAYAHPERVRSLVQLSVPPLFMSFSPKLVAGFRHMPALMRHRRGTSLAGLYGRRYVAHPLPRATIDAYLAPLTRPEVDDAVRRLFRGVAVPVSLQLARGVFAGQRLRPPTLAVFGRRDHPWDEALIRRLCGDLARFADRYELAFVDDAAHFITDDAPDAVAALALDWFAADESRRSAAI</sequence>